<comment type="caution">
    <text evidence="1">The sequence shown here is derived from an EMBL/GenBank/DDBJ whole genome shotgun (WGS) entry which is preliminary data.</text>
</comment>
<dbReference type="Proteomes" id="UP001169217">
    <property type="component" value="Unassembled WGS sequence"/>
</dbReference>
<reference evidence="1" key="1">
    <citation type="submission" date="2023-04" db="EMBL/GenBank/DDBJ databases">
        <title>Colletotrichum limetticola genome sequence.</title>
        <authorList>
            <person name="Baroncelli R."/>
        </authorList>
    </citation>
    <scope>NUCLEOTIDE SEQUENCE</scope>
    <source>
        <strain evidence="1">KLA-Anderson</strain>
    </source>
</reference>
<proteinExistence type="predicted"/>
<gene>
    <name evidence="1" type="ORF">CLIM01_14369</name>
</gene>
<accession>A0ABQ9P9E8</accession>
<protein>
    <recommendedName>
        <fullName evidence="3">Secreted protein</fullName>
    </recommendedName>
</protein>
<organism evidence="1 2">
    <name type="scientific">Colletotrichum limetticola</name>
    <dbReference type="NCBI Taxonomy" id="1209924"/>
    <lineage>
        <taxon>Eukaryota</taxon>
        <taxon>Fungi</taxon>
        <taxon>Dikarya</taxon>
        <taxon>Ascomycota</taxon>
        <taxon>Pezizomycotina</taxon>
        <taxon>Sordariomycetes</taxon>
        <taxon>Hypocreomycetidae</taxon>
        <taxon>Glomerellales</taxon>
        <taxon>Glomerellaceae</taxon>
        <taxon>Colletotrichum</taxon>
        <taxon>Colletotrichum acutatum species complex</taxon>
    </lineage>
</organism>
<dbReference type="EMBL" id="JARUPT010000900">
    <property type="protein sequence ID" value="KAK0368276.1"/>
    <property type="molecule type" value="Genomic_DNA"/>
</dbReference>
<evidence type="ECO:0000313" key="2">
    <source>
        <dbReference type="Proteomes" id="UP001169217"/>
    </source>
</evidence>
<evidence type="ECO:0000313" key="1">
    <source>
        <dbReference type="EMBL" id="KAK0368276.1"/>
    </source>
</evidence>
<name>A0ABQ9P9E8_9PEZI</name>
<keyword evidence="2" id="KW-1185">Reference proteome</keyword>
<sequence>MTVLDWHETLVASLPSTPLWLALWSPLWRGTCGKQLLVSPATQSKAEVRHRLAEPSSSSYTTGGALQSGAGWWCAASHPNPTRPQLPKRRLAGRVWPVLQPRPIRTVRLHLDCTPRRQLLGPCPLHVPPSSSQLDL</sequence>
<evidence type="ECO:0008006" key="3">
    <source>
        <dbReference type="Google" id="ProtNLM"/>
    </source>
</evidence>